<organism evidence="1 2">
    <name type="scientific">Haemaphysalis longicornis</name>
    <name type="common">Bush tick</name>
    <dbReference type="NCBI Taxonomy" id="44386"/>
    <lineage>
        <taxon>Eukaryota</taxon>
        <taxon>Metazoa</taxon>
        <taxon>Ecdysozoa</taxon>
        <taxon>Arthropoda</taxon>
        <taxon>Chelicerata</taxon>
        <taxon>Arachnida</taxon>
        <taxon>Acari</taxon>
        <taxon>Parasitiformes</taxon>
        <taxon>Ixodida</taxon>
        <taxon>Ixodoidea</taxon>
        <taxon>Ixodidae</taxon>
        <taxon>Haemaphysalinae</taxon>
        <taxon>Haemaphysalis</taxon>
    </lineage>
</organism>
<comment type="caution">
    <text evidence="1">The sequence shown here is derived from an EMBL/GenBank/DDBJ whole genome shotgun (WGS) entry which is preliminary data.</text>
</comment>
<dbReference type="VEuPathDB" id="VectorBase:HLOH_042208"/>
<evidence type="ECO:0008006" key="3">
    <source>
        <dbReference type="Google" id="ProtNLM"/>
    </source>
</evidence>
<evidence type="ECO:0000313" key="1">
    <source>
        <dbReference type="EMBL" id="KAH9378165.1"/>
    </source>
</evidence>
<keyword evidence="2" id="KW-1185">Reference proteome</keyword>
<protein>
    <recommendedName>
        <fullName evidence="3">Tick transposon</fullName>
    </recommendedName>
</protein>
<reference evidence="1 2" key="1">
    <citation type="journal article" date="2020" name="Cell">
        <title>Large-Scale Comparative Analyses of Tick Genomes Elucidate Their Genetic Diversity and Vector Capacities.</title>
        <authorList>
            <consortium name="Tick Genome and Microbiome Consortium (TIGMIC)"/>
            <person name="Jia N."/>
            <person name="Wang J."/>
            <person name="Shi W."/>
            <person name="Du L."/>
            <person name="Sun Y."/>
            <person name="Zhan W."/>
            <person name="Jiang J.F."/>
            <person name="Wang Q."/>
            <person name="Zhang B."/>
            <person name="Ji P."/>
            <person name="Bell-Sakyi L."/>
            <person name="Cui X.M."/>
            <person name="Yuan T.T."/>
            <person name="Jiang B.G."/>
            <person name="Yang W.F."/>
            <person name="Lam T.T."/>
            <person name="Chang Q.C."/>
            <person name="Ding S.J."/>
            <person name="Wang X.J."/>
            <person name="Zhu J.G."/>
            <person name="Ruan X.D."/>
            <person name="Zhao L."/>
            <person name="Wei J.T."/>
            <person name="Ye R.Z."/>
            <person name="Que T.C."/>
            <person name="Du C.H."/>
            <person name="Zhou Y.H."/>
            <person name="Cheng J.X."/>
            <person name="Dai P.F."/>
            <person name="Guo W.B."/>
            <person name="Han X.H."/>
            <person name="Huang E.J."/>
            <person name="Li L.F."/>
            <person name="Wei W."/>
            <person name="Gao Y.C."/>
            <person name="Liu J.Z."/>
            <person name="Shao H.Z."/>
            <person name="Wang X."/>
            <person name="Wang C.C."/>
            <person name="Yang T.C."/>
            <person name="Huo Q.B."/>
            <person name="Li W."/>
            <person name="Chen H.Y."/>
            <person name="Chen S.E."/>
            <person name="Zhou L.G."/>
            <person name="Ni X.B."/>
            <person name="Tian J.H."/>
            <person name="Sheng Y."/>
            <person name="Liu T."/>
            <person name="Pan Y.S."/>
            <person name="Xia L.Y."/>
            <person name="Li J."/>
            <person name="Zhao F."/>
            <person name="Cao W.C."/>
        </authorList>
    </citation>
    <scope>NUCLEOTIDE SEQUENCE [LARGE SCALE GENOMIC DNA]</scope>
    <source>
        <strain evidence="1">HaeL-2018</strain>
    </source>
</reference>
<sequence>MVQRNQKTLPRQEAVILRQLKVRATWTPVWAKHVHPELQPSDVCLLCGVNRATMAHMLWTCSVTPEPTDVLPPHLTRAVCKEDFDSQRRAVQFALEALQRQQSRALPPLLEAVPLINF</sequence>
<proteinExistence type="predicted"/>
<evidence type="ECO:0000313" key="2">
    <source>
        <dbReference type="Proteomes" id="UP000821853"/>
    </source>
</evidence>
<dbReference type="EMBL" id="JABSTR010000008">
    <property type="protein sequence ID" value="KAH9378165.1"/>
    <property type="molecule type" value="Genomic_DNA"/>
</dbReference>
<accession>A0A9J6GRS3</accession>
<dbReference type="Proteomes" id="UP000821853">
    <property type="component" value="Unassembled WGS sequence"/>
</dbReference>
<dbReference type="AlphaFoldDB" id="A0A9J6GRS3"/>
<gene>
    <name evidence="1" type="ORF">HPB48_016321</name>
</gene>
<name>A0A9J6GRS3_HAELO</name>